<evidence type="ECO:0000256" key="1">
    <source>
        <dbReference type="SAM" id="MobiDB-lite"/>
    </source>
</evidence>
<dbReference type="EMBL" id="MG948563">
    <property type="protein sequence ID" value="QAB45071.1"/>
    <property type="molecule type" value="Viral_cRNA"/>
</dbReference>
<sequence>MSSQHRPTLGDYVHPKFTNIGDARRSEAITSKVPGVFLKYGENAEIAETIGNTISDRYENAGIKLSDDDILSQIEIYLGMMSDGIREEHIMKIIESNVQISAKFVLQTIPNINDKFELVDAVTDLRKISHEMRNYMSILEETTKSRGNKRRKRSDSQSRKEKEEKEGKNKDVSETKGGKQVVEQNEMDTADDGTGELVKTTVRAEESEDERIRTTHHDIVEDDHMSKVHDTISADMMWEKARCNLEEAADDSGLFRKLTQKQKDDLMSAFQTKVLNIPKSLTSTEQGELISMLIRHSQIISAVKMKDKLNVSQKKTIISKIVSTYESSVTGIEKDIVTMGFLSDHTPYLRIVMGYPRIATAKR</sequence>
<gene>
    <name evidence="2" type="primary">P</name>
</gene>
<evidence type="ECO:0000313" key="3">
    <source>
        <dbReference type="Proteomes" id="UP000503586"/>
    </source>
</evidence>
<keyword evidence="3" id="KW-1185">Reference proteome</keyword>
<dbReference type="RefSeq" id="YP_010796427.1">
    <property type="nucleotide sequence ID" value="NC_076024.1"/>
</dbReference>
<reference evidence="2" key="1">
    <citation type="submission" date="2018-02" db="EMBL/GenBank/DDBJ databases">
        <title>Identification and characterisation of a novel nucleorhabdovirus complete genome infecting Medicago sativa.</title>
        <authorList>
            <person name="Gaafar Y.Z.A."/>
            <person name="Richert-Poeggeler K.R."/>
            <person name="Ziebell H."/>
        </authorList>
    </citation>
    <scope>NUCLEOTIDE SEQUENCE [LARGE SCALE GENOMIC DNA]</scope>
    <source>
        <strain evidence="2">Stadl-Paura HZ10-01</strain>
    </source>
</reference>
<dbReference type="GeneID" id="80533915"/>
<protein>
    <submittedName>
        <fullName evidence="2">Phosphoprotein</fullName>
    </submittedName>
</protein>
<dbReference type="KEGG" id="vg:80533915"/>
<evidence type="ECO:0000313" key="2">
    <source>
        <dbReference type="EMBL" id="QAB45071.1"/>
    </source>
</evidence>
<feature type="region of interest" description="Disordered" evidence="1">
    <location>
        <begin position="139"/>
        <end position="210"/>
    </location>
</feature>
<feature type="compositionally biased region" description="Basic and acidic residues" evidence="1">
    <location>
        <begin position="154"/>
        <end position="177"/>
    </location>
</feature>
<name>A0A451G5G6_9RHAB</name>
<feature type="compositionally biased region" description="Acidic residues" evidence="1">
    <location>
        <begin position="185"/>
        <end position="194"/>
    </location>
</feature>
<accession>A0A451G5G6</accession>
<organism evidence="2">
    <name type="scientific">alfalfa-associated nucleorhabdovirus</name>
    <dbReference type="NCBI Taxonomy" id="2518374"/>
    <lineage>
        <taxon>Viruses</taxon>
        <taxon>Riboviria</taxon>
        <taxon>Orthornavirae</taxon>
        <taxon>Negarnaviricota</taxon>
        <taxon>Haploviricotina</taxon>
        <taxon>Monjiviricetes</taxon>
        <taxon>Mononegavirales</taxon>
        <taxon>Rhabdoviridae</taxon>
        <taxon>Betarhabdovirinae</taxon>
        <taxon>Betanucleorhabdovirus</taxon>
        <taxon>Betanucleorhabdovirus medicagonis</taxon>
    </lineage>
</organism>
<proteinExistence type="predicted"/>
<dbReference type="Proteomes" id="UP000503586">
    <property type="component" value="Segment"/>
</dbReference>